<feature type="region of interest" description="Disordered" evidence="4">
    <location>
        <begin position="1"/>
        <end position="33"/>
    </location>
</feature>
<dbReference type="InterPro" id="IPR036322">
    <property type="entry name" value="WD40_repeat_dom_sf"/>
</dbReference>
<keyword evidence="2" id="KW-0677">Repeat</keyword>
<protein>
    <recommendedName>
        <fullName evidence="7">WD40 repeat-like protein</fullName>
    </recommendedName>
</protein>
<evidence type="ECO:0000313" key="6">
    <source>
        <dbReference type="Proteomes" id="UP001280581"/>
    </source>
</evidence>
<feature type="repeat" description="WD" evidence="3">
    <location>
        <begin position="125"/>
        <end position="168"/>
    </location>
</feature>
<evidence type="ECO:0000256" key="3">
    <source>
        <dbReference type="PROSITE-ProRule" id="PRU00221"/>
    </source>
</evidence>
<dbReference type="InterPro" id="IPR015943">
    <property type="entry name" value="WD40/YVTN_repeat-like_dom_sf"/>
</dbReference>
<dbReference type="Proteomes" id="UP001280581">
    <property type="component" value="Unassembled WGS sequence"/>
</dbReference>
<dbReference type="InterPro" id="IPR019775">
    <property type="entry name" value="WD40_repeat_CS"/>
</dbReference>
<keyword evidence="1 3" id="KW-0853">WD repeat</keyword>
<dbReference type="Pfam" id="PF00400">
    <property type="entry name" value="WD40"/>
    <property type="match status" value="4"/>
</dbReference>
<dbReference type="AlphaFoldDB" id="A0AAN6M7T7"/>
<dbReference type="PROSITE" id="PS00678">
    <property type="entry name" value="WD_REPEATS_1"/>
    <property type="match status" value="1"/>
</dbReference>
<evidence type="ECO:0000256" key="1">
    <source>
        <dbReference type="ARBA" id="ARBA00022574"/>
    </source>
</evidence>
<dbReference type="Gene3D" id="2.130.10.10">
    <property type="entry name" value="YVTN repeat-like/Quinoprotein amine dehydrogenase"/>
    <property type="match status" value="2"/>
</dbReference>
<dbReference type="EMBL" id="WVTA01000001">
    <property type="protein sequence ID" value="KAK3216582.1"/>
    <property type="molecule type" value="Genomic_DNA"/>
</dbReference>
<evidence type="ECO:0000256" key="2">
    <source>
        <dbReference type="ARBA" id="ARBA00022737"/>
    </source>
</evidence>
<dbReference type="SMART" id="SM00320">
    <property type="entry name" value="WD40"/>
    <property type="match status" value="5"/>
</dbReference>
<organism evidence="5 6">
    <name type="scientific">Pseudopithomyces chartarum</name>
    <dbReference type="NCBI Taxonomy" id="1892770"/>
    <lineage>
        <taxon>Eukaryota</taxon>
        <taxon>Fungi</taxon>
        <taxon>Dikarya</taxon>
        <taxon>Ascomycota</taxon>
        <taxon>Pezizomycotina</taxon>
        <taxon>Dothideomycetes</taxon>
        <taxon>Pleosporomycetidae</taxon>
        <taxon>Pleosporales</taxon>
        <taxon>Massarineae</taxon>
        <taxon>Didymosphaeriaceae</taxon>
        <taxon>Pseudopithomyces</taxon>
    </lineage>
</organism>
<keyword evidence="6" id="KW-1185">Reference proteome</keyword>
<evidence type="ECO:0008006" key="7">
    <source>
        <dbReference type="Google" id="ProtNLM"/>
    </source>
</evidence>
<reference evidence="5 6" key="1">
    <citation type="submission" date="2021-02" db="EMBL/GenBank/DDBJ databases">
        <title>Genome assembly of Pseudopithomyces chartarum.</title>
        <authorList>
            <person name="Jauregui R."/>
            <person name="Singh J."/>
            <person name="Voisey C."/>
        </authorList>
    </citation>
    <scope>NUCLEOTIDE SEQUENCE [LARGE SCALE GENOMIC DNA]</scope>
    <source>
        <strain evidence="5 6">AGR01</strain>
    </source>
</reference>
<comment type="caution">
    <text evidence="5">The sequence shown here is derived from an EMBL/GenBank/DDBJ whole genome shotgun (WGS) entry which is preliminary data.</text>
</comment>
<dbReference type="InterPro" id="IPR020472">
    <property type="entry name" value="WD40_PAC1"/>
</dbReference>
<dbReference type="SUPFAM" id="SSF50978">
    <property type="entry name" value="WD40 repeat-like"/>
    <property type="match status" value="1"/>
</dbReference>
<dbReference type="GO" id="GO:0000209">
    <property type="term" value="P:protein polyubiquitination"/>
    <property type="evidence" value="ECO:0007669"/>
    <property type="project" value="TreeGrafter"/>
</dbReference>
<dbReference type="PRINTS" id="PR00320">
    <property type="entry name" value="GPROTEINBRPT"/>
</dbReference>
<gene>
    <name evidence="5" type="ORF">GRF29_1g321987</name>
</gene>
<dbReference type="GO" id="GO:0043224">
    <property type="term" value="C:nuclear SCF ubiquitin ligase complex"/>
    <property type="evidence" value="ECO:0007669"/>
    <property type="project" value="TreeGrafter"/>
</dbReference>
<dbReference type="GO" id="GO:0043130">
    <property type="term" value="F:ubiquitin binding"/>
    <property type="evidence" value="ECO:0007669"/>
    <property type="project" value="TreeGrafter"/>
</dbReference>
<evidence type="ECO:0000256" key="4">
    <source>
        <dbReference type="SAM" id="MobiDB-lite"/>
    </source>
</evidence>
<dbReference type="PROSITE" id="PS50082">
    <property type="entry name" value="WD_REPEATS_2"/>
    <property type="match status" value="1"/>
</dbReference>
<evidence type="ECO:0000313" key="5">
    <source>
        <dbReference type="EMBL" id="KAK3216582.1"/>
    </source>
</evidence>
<name>A0AAN6M7T7_9PLEO</name>
<dbReference type="PANTHER" id="PTHR22847:SF681">
    <property type="entry name" value="F-BOX PROTEIN MET30"/>
    <property type="match status" value="1"/>
</dbReference>
<sequence>MSRSNDPGHFFQTDAALSTSARKAQKSSNKKGNPVKLASKILDVAVDPLDGDAVYVAEAAGTVKRVSVEGEGKRILATYTGPEAPLACVAVSPKTDGKGATIYAGSWDKTIWTWDAATKTPGHRFRAHADFVKALLLVSLQGTPLLISGSADATIIIWDAASGVKLHTLKGHTRGVLDLALDTATYDPAGGEVVFFSAGSDREIRRWVVTPTSAREDKAEGYPMLPHETSVDALVFDSDGDLWSASADKTVKCLSRSRAWEEDTSLEHPDYARDVVVDEVGGWIVTACRDEEVRVWERGSGKLHHVFEGHFEEVTALVLLGDSAW</sequence>
<dbReference type="PANTHER" id="PTHR22847">
    <property type="entry name" value="WD40 REPEAT PROTEIN"/>
    <property type="match status" value="1"/>
</dbReference>
<accession>A0AAN6M7T7</accession>
<dbReference type="InterPro" id="IPR001680">
    <property type="entry name" value="WD40_rpt"/>
</dbReference>
<proteinExistence type="predicted"/>